<evidence type="ECO:0000256" key="1">
    <source>
        <dbReference type="ARBA" id="ARBA00022448"/>
    </source>
</evidence>
<evidence type="ECO:0000256" key="2">
    <source>
        <dbReference type="ARBA" id="ARBA00022741"/>
    </source>
</evidence>
<evidence type="ECO:0000313" key="6">
    <source>
        <dbReference type="Proteomes" id="UP001175097"/>
    </source>
</evidence>
<dbReference type="SUPFAM" id="SSF52540">
    <property type="entry name" value="P-loop containing nucleoside triphosphate hydrolases"/>
    <property type="match status" value="1"/>
</dbReference>
<dbReference type="EMBL" id="JAROCC010000001">
    <property type="protein sequence ID" value="MDN4606117.1"/>
    <property type="molecule type" value="Genomic_DNA"/>
</dbReference>
<evidence type="ECO:0000313" key="5">
    <source>
        <dbReference type="EMBL" id="MDN4606117.1"/>
    </source>
</evidence>
<dbReference type="InterPro" id="IPR003439">
    <property type="entry name" value="ABC_transporter-like_ATP-bd"/>
</dbReference>
<dbReference type="PANTHER" id="PTHR42939:SF1">
    <property type="entry name" value="ABC TRANSPORTER ATP-BINDING PROTEIN ALBC-RELATED"/>
    <property type="match status" value="1"/>
</dbReference>
<feature type="domain" description="ABC transporter" evidence="4">
    <location>
        <begin position="2"/>
        <end position="229"/>
    </location>
</feature>
<keyword evidence="2" id="KW-0547">Nucleotide-binding</keyword>
<dbReference type="InterPro" id="IPR003593">
    <property type="entry name" value="AAA+_ATPase"/>
</dbReference>
<dbReference type="PANTHER" id="PTHR42939">
    <property type="entry name" value="ABC TRANSPORTER ATP-BINDING PROTEIN ALBC-RELATED"/>
    <property type="match status" value="1"/>
</dbReference>
<organism evidence="5 6">
    <name type="scientific">Sporosarcina highlanderae</name>
    <dbReference type="NCBI Taxonomy" id="3035916"/>
    <lineage>
        <taxon>Bacteria</taxon>
        <taxon>Bacillati</taxon>
        <taxon>Bacillota</taxon>
        <taxon>Bacilli</taxon>
        <taxon>Bacillales</taxon>
        <taxon>Caryophanaceae</taxon>
        <taxon>Sporosarcina</taxon>
    </lineage>
</organism>
<gene>
    <name evidence="5" type="ORF">P5G49_01320</name>
</gene>
<sequence length="295" mass="33356">MLIANHISFQYHTNQVLESVNLQLIEGKITALVGPNGAGKTTLMGILSGLIPLQGNGNVEIAGFSLRSQRKGYKERIAFMQDNGVLYPFLSGYDHIEFIAKAYGKGKKEVEQTIHELQIGEFINKKVNKYSLGMKQMLLFGMAHVTDATVYLLDEPMNGLDHTNRKQIIDLIEKLKSKGKIILLSTHLLDDVDKIADEIYFVKDKNVFLSESGSSEFITYRISIGGEVDMKSFFEERALSFVQVNPLLYEVNLKESEVPALHKAFVLHDIPLLTFEKSIATAEQKYSDMYEKERR</sequence>
<name>A0ABT8JM48_9BACL</name>
<dbReference type="InterPro" id="IPR051782">
    <property type="entry name" value="ABC_Transporter_VariousFunc"/>
</dbReference>
<dbReference type="GO" id="GO:0005524">
    <property type="term" value="F:ATP binding"/>
    <property type="evidence" value="ECO:0007669"/>
    <property type="project" value="UniProtKB-KW"/>
</dbReference>
<evidence type="ECO:0000256" key="3">
    <source>
        <dbReference type="ARBA" id="ARBA00022840"/>
    </source>
</evidence>
<accession>A0ABT8JM48</accession>
<dbReference type="CDD" id="cd03230">
    <property type="entry name" value="ABC_DR_subfamily_A"/>
    <property type="match status" value="1"/>
</dbReference>
<dbReference type="Pfam" id="PF00005">
    <property type="entry name" value="ABC_tran"/>
    <property type="match status" value="1"/>
</dbReference>
<dbReference type="InterPro" id="IPR027417">
    <property type="entry name" value="P-loop_NTPase"/>
</dbReference>
<dbReference type="RefSeq" id="WP_301241658.1">
    <property type="nucleotide sequence ID" value="NZ_JAROCC010000001.1"/>
</dbReference>
<comment type="caution">
    <text evidence="5">The sequence shown here is derived from an EMBL/GenBank/DDBJ whole genome shotgun (WGS) entry which is preliminary data.</text>
</comment>
<protein>
    <submittedName>
        <fullName evidence="5">ABC transporter ATP-binding protein</fullName>
    </submittedName>
</protein>
<keyword evidence="3 5" id="KW-0067">ATP-binding</keyword>
<keyword evidence="6" id="KW-1185">Reference proteome</keyword>
<keyword evidence="1" id="KW-0813">Transport</keyword>
<dbReference type="Gene3D" id="3.40.50.300">
    <property type="entry name" value="P-loop containing nucleotide triphosphate hydrolases"/>
    <property type="match status" value="1"/>
</dbReference>
<reference evidence="5" key="1">
    <citation type="submission" date="2023-03" db="EMBL/GenBank/DDBJ databases">
        <title>MT1 and MT2 Draft Genomes of Novel Species.</title>
        <authorList>
            <person name="Venkateswaran K."/>
        </authorList>
    </citation>
    <scope>NUCLEOTIDE SEQUENCE</scope>
    <source>
        <strain evidence="5">F6_3S_P_2</strain>
    </source>
</reference>
<dbReference type="PROSITE" id="PS50893">
    <property type="entry name" value="ABC_TRANSPORTER_2"/>
    <property type="match status" value="1"/>
</dbReference>
<dbReference type="Proteomes" id="UP001175097">
    <property type="component" value="Unassembled WGS sequence"/>
</dbReference>
<evidence type="ECO:0000259" key="4">
    <source>
        <dbReference type="PROSITE" id="PS50893"/>
    </source>
</evidence>
<proteinExistence type="predicted"/>
<dbReference type="SMART" id="SM00382">
    <property type="entry name" value="AAA"/>
    <property type="match status" value="1"/>
</dbReference>